<dbReference type="Pfam" id="PF04844">
    <property type="entry name" value="Ovate"/>
    <property type="match status" value="1"/>
</dbReference>
<dbReference type="Proteomes" id="UP001420932">
    <property type="component" value="Unassembled WGS sequence"/>
</dbReference>
<keyword evidence="2 6" id="KW-0678">Repressor</keyword>
<proteinExistence type="predicted"/>
<evidence type="ECO:0000256" key="7">
    <source>
        <dbReference type="SAM" id="MobiDB-lite"/>
    </source>
</evidence>
<dbReference type="PANTHER" id="PTHR33057:SF224">
    <property type="entry name" value="TRANSCRIPTION REPRESSOR"/>
    <property type="match status" value="1"/>
</dbReference>
<keyword evidence="4 6" id="KW-0804">Transcription</keyword>
<dbReference type="GO" id="GO:0045892">
    <property type="term" value="P:negative regulation of DNA-templated transcription"/>
    <property type="evidence" value="ECO:0007669"/>
    <property type="project" value="UniProtKB-UniRule"/>
</dbReference>
<evidence type="ECO:0000259" key="8">
    <source>
        <dbReference type="PROSITE" id="PS51754"/>
    </source>
</evidence>
<feature type="domain" description="OVATE" evidence="8">
    <location>
        <begin position="245"/>
        <end position="304"/>
    </location>
</feature>
<dbReference type="EMBL" id="JBBNAF010000005">
    <property type="protein sequence ID" value="KAK9142546.1"/>
    <property type="molecule type" value="Genomic_DNA"/>
</dbReference>
<comment type="subcellular location">
    <subcellularLocation>
        <location evidence="1 6">Nucleus</location>
    </subcellularLocation>
</comment>
<keyword evidence="3 6" id="KW-0805">Transcription regulation</keyword>
<protein>
    <recommendedName>
        <fullName evidence="6">Transcription repressor</fullName>
    </recommendedName>
    <alternativeName>
        <fullName evidence="6">Ovate family protein</fullName>
    </alternativeName>
</protein>
<sequence length="308" mass="35383">MDSHLKMRISRIFRSSLVSCRSKNVSDLIENPVFMPHEQSRRDFNYNIVIEDSPSSMVSSVCKPKCSTKIIQKDHNDPAHRHHRRKVSDKGETYVVSGDTDNGWVCPPTSPTLMPLTTATTAKSLKKKKKKTSKTKKKERSLYRIMIFSSGGNNTDQSSGWFSSEEDEGCCRNRNEAEKFFFSTNSVSTSDSSDQYYKRKKKKKLGSGGSGSGRMGERIRANNDHCSWNDGRDEKGKVEDESFAVVKRSSDPKSDFRNSMMEMIVEKQLFRSKDLEELLQCFLYLNPAYHHRVIVEVFWEIWEALFVP</sequence>
<organism evidence="9 10">
    <name type="scientific">Stephania yunnanensis</name>
    <dbReference type="NCBI Taxonomy" id="152371"/>
    <lineage>
        <taxon>Eukaryota</taxon>
        <taxon>Viridiplantae</taxon>
        <taxon>Streptophyta</taxon>
        <taxon>Embryophyta</taxon>
        <taxon>Tracheophyta</taxon>
        <taxon>Spermatophyta</taxon>
        <taxon>Magnoliopsida</taxon>
        <taxon>Ranunculales</taxon>
        <taxon>Menispermaceae</taxon>
        <taxon>Menispermoideae</taxon>
        <taxon>Cissampelideae</taxon>
        <taxon>Stephania</taxon>
    </lineage>
</organism>
<dbReference type="PANTHER" id="PTHR33057">
    <property type="entry name" value="TRANSCRIPTION REPRESSOR OFP7-RELATED"/>
    <property type="match status" value="1"/>
</dbReference>
<evidence type="ECO:0000313" key="9">
    <source>
        <dbReference type="EMBL" id="KAK9142546.1"/>
    </source>
</evidence>
<dbReference type="NCBIfam" id="TIGR01568">
    <property type="entry name" value="A_thal_3678"/>
    <property type="match status" value="1"/>
</dbReference>
<evidence type="ECO:0000256" key="1">
    <source>
        <dbReference type="ARBA" id="ARBA00004123"/>
    </source>
</evidence>
<feature type="compositionally biased region" description="Low complexity" evidence="7">
    <location>
        <begin position="186"/>
        <end position="195"/>
    </location>
</feature>
<comment type="function">
    <text evidence="6">Transcriptional repressor that regulates multiple aspects of plant growth and development.</text>
</comment>
<name>A0AAP0JYQ1_9MAGN</name>
<comment type="caution">
    <text evidence="9">The sequence shown here is derived from an EMBL/GenBank/DDBJ whole genome shotgun (WGS) entry which is preliminary data.</text>
</comment>
<dbReference type="PROSITE" id="PS51754">
    <property type="entry name" value="OVATE"/>
    <property type="match status" value="1"/>
</dbReference>
<evidence type="ECO:0000256" key="2">
    <source>
        <dbReference type="ARBA" id="ARBA00022491"/>
    </source>
</evidence>
<dbReference type="AlphaFoldDB" id="A0AAP0JYQ1"/>
<accession>A0AAP0JYQ1</accession>
<keyword evidence="5 6" id="KW-0539">Nucleus</keyword>
<keyword evidence="10" id="KW-1185">Reference proteome</keyword>
<dbReference type="GO" id="GO:0005634">
    <property type="term" value="C:nucleus"/>
    <property type="evidence" value="ECO:0007669"/>
    <property type="project" value="UniProtKB-SubCell"/>
</dbReference>
<dbReference type="InterPro" id="IPR006458">
    <property type="entry name" value="Ovate_C"/>
</dbReference>
<evidence type="ECO:0000256" key="4">
    <source>
        <dbReference type="ARBA" id="ARBA00023163"/>
    </source>
</evidence>
<dbReference type="InterPro" id="IPR038933">
    <property type="entry name" value="Ovate"/>
</dbReference>
<evidence type="ECO:0000256" key="3">
    <source>
        <dbReference type="ARBA" id="ARBA00023015"/>
    </source>
</evidence>
<evidence type="ECO:0000313" key="10">
    <source>
        <dbReference type="Proteomes" id="UP001420932"/>
    </source>
</evidence>
<reference evidence="9 10" key="1">
    <citation type="submission" date="2024-01" db="EMBL/GenBank/DDBJ databases">
        <title>Genome assemblies of Stephania.</title>
        <authorList>
            <person name="Yang L."/>
        </authorList>
    </citation>
    <scope>NUCLEOTIDE SEQUENCE [LARGE SCALE GENOMIC DNA]</scope>
    <source>
        <strain evidence="9">YNDBR</strain>
        <tissue evidence="9">Leaf</tissue>
    </source>
</reference>
<evidence type="ECO:0000256" key="6">
    <source>
        <dbReference type="RuleBase" id="RU367028"/>
    </source>
</evidence>
<feature type="region of interest" description="Disordered" evidence="7">
    <location>
        <begin position="186"/>
        <end position="234"/>
    </location>
</feature>
<evidence type="ECO:0000256" key="5">
    <source>
        <dbReference type="ARBA" id="ARBA00023242"/>
    </source>
</evidence>
<gene>
    <name evidence="9" type="ORF">Syun_011946</name>
</gene>